<dbReference type="AlphaFoldDB" id="A0A183ALL2"/>
<evidence type="ECO:0000313" key="2">
    <source>
        <dbReference type="Proteomes" id="UP000272942"/>
    </source>
</evidence>
<evidence type="ECO:0000313" key="3">
    <source>
        <dbReference type="WBParaSite" id="ECPE_0000786601-mRNA-1"/>
    </source>
</evidence>
<organism evidence="3">
    <name type="scientific">Echinostoma caproni</name>
    <dbReference type="NCBI Taxonomy" id="27848"/>
    <lineage>
        <taxon>Eukaryota</taxon>
        <taxon>Metazoa</taxon>
        <taxon>Spiralia</taxon>
        <taxon>Lophotrochozoa</taxon>
        <taxon>Platyhelminthes</taxon>
        <taxon>Trematoda</taxon>
        <taxon>Digenea</taxon>
        <taxon>Plagiorchiida</taxon>
        <taxon>Echinostomata</taxon>
        <taxon>Echinostomatoidea</taxon>
        <taxon>Echinostomatidae</taxon>
        <taxon>Echinostoma</taxon>
    </lineage>
</organism>
<keyword evidence="2" id="KW-1185">Reference proteome</keyword>
<dbReference type="OrthoDB" id="425681at2759"/>
<proteinExistence type="predicted"/>
<evidence type="ECO:0000313" key="1">
    <source>
        <dbReference type="EMBL" id="VDP82178.1"/>
    </source>
</evidence>
<dbReference type="WBParaSite" id="ECPE_0000786601-mRNA-1">
    <property type="protein sequence ID" value="ECPE_0000786601-mRNA-1"/>
    <property type="gene ID" value="ECPE_0000786601"/>
</dbReference>
<reference evidence="1 2" key="2">
    <citation type="submission" date="2018-11" db="EMBL/GenBank/DDBJ databases">
        <authorList>
            <consortium name="Pathogen Informatics"/>
        </authorList>
    </citation>
    <scope>NUCLEOTIDE SEQUENCE [LARGE SCALE GENOMIC DNA]</scope>
    <source>
        <strain evidence="1 2">Egypt</strain>
    </source>
</reference>
<protein>
    <submittedName>
        <fullName evidence="1 3">Uncharacterized protein</fullName>
    </submittedName>
</protein>
<name>A0A183ALL2_9TREM</name>
<dbReference type="EMBL" id="UZAN01045165">
    <property type="protein sequence ID" value="VDP82178.1"/>
    <property type="molecule type" value="Genomic_DNA"/>
</dbReference>
<gene>
    <name evidence="1" type="ORF">ECPE_LOCUS7847</name>
</gene>
<sequence>MRFTPPRCKAFLQDWVGSAPSLSRTEEVIEQKDKFCYLDSYISPGGRITDEVSASIQRAQSASVNLRHLWRRRDIRVSVKDRMYAAAF</sequence>
<reference evidence="3" key="1">
    <citation type="submission" date="2016-06" db="UniProtKB">
        <authorList>
            <consortium name="WormBaseParasite"/>
        </authorList>
    </citation>
    <scope>IDENTIFICATION</scope>
</reference>
<dbReference type="Proteomes" id="UP000272942">
    <property type="component" value="Unassembled WGS sequence"/>
</dbReference>
<accession>A0A183ALL2</accession>